<evidence type="ECO:0000313" key="8">
    <source>
        <dbReference type="Proteomes" id="UP000193862"/>
    </source>
</evidence>
<dbReference type="InterPro" id="IPR033131">
    <property type="entry name" value="Pectinesterase_Asp_AS"/>
</dbReference>
<dbReference type="GO" id="GO:0042545">
    <property type="term" value="P:cell wall modification"/>
    <property type="evidence" value="ECO:0007669"/>
    <property type="project" value="UniProtKB-UniRule"/>
</dbReference>
<reference evidence="7 8" key="1">
    <citation type="submission" date="2017-03" db="EMBL/GenBank/DDBJ databases">
        <authorList>
            <person name="Afonso C.L."/>
            <person name="Miller P.J."/>
            <person name="Scott M.A."/>
            <person name="Spackman E."/>
            <person name="Goraichik I."/>
            <person name="Dimitrov K.M."/>
            <person name="Suarez D.L."/>
            <person name="Swayne D.E."/>
        </authorList>
    </citation>
    <scope>NUCLEOTIDE SEQUENCE [LARGE SCALE GENOMIC DNA]</scope>
    <source>
        <strain evidence="7 8">CECT 8620</strain>
    </source>
</reference>
<evidence type="ECO:0000259" key="6">
    <source>
        <dbReference type="Pfam" id="PF01095"/>
    </source>
</evidence>
<dbReference type="InterPro" id="IPR011050">
    <property type="entry name" value="Pectin_lyase_fold/virulence"/>
</dbReference>
<evidence type="ECO:0000313" key="7">
    <source>
        <dbReference type="EMBL" id="SLN23699.1"/>
    </source>
</evidence>
<comment type="pathway">
    <text evidence="5">Glycan metabolism; pectin degradation; 2-dehydro-3-deoxy-D-gluconate from pectin: step 1/5.</text>
</comment>
<accession>A0A1Y5RRF8</accession>
<dbReference type="Pfam" id="PF01095">
    <property type="entry name" value="Pectinesterase"/>
    <property type="match status" value="1"/>
</dbReference>
<dbReference type="PANTHER" id="PTHR31321">
    <property type="entry name" value="ACYL-COA THIOESTER HYDROLASE YBHC-RELATED"/>
    <property type="match status" value="1"/>
</dbReference>
<dbReference type="Proteomes" id="UP000193862">
    <property type="component" value="Unassembled WGS sequence"/>
</dbReference>
<dbReference type="AlphaFoldDB" id="A0A1Y5RRF8"/>
<dbReference type="GO" id="GO:0045490">
    <property type="term" value="P:pectin catabolic process"/>
    <property type="evidence" value="ECO:0007669"/>
    <property type="project" value="UniProtKB-UniRule"/>
</dbReference>
<keyword evidence="2 5" id="KW-0378">Hydrolase</keyword>
<sequence length="460" mass="50102">MTRPVFSATQAAAFTMAEVLKYAGPAGAERIDPWRPDLAPIDQGALAFDLRVDPAQGQFRTIQAAVDEAVRQDSSGTGPVRIAIAAGHYDELVYVPATARPIALYGLGATPHQTVVRANIDAGMSGAAYSARFAGQFARSPDSVRRIFAEIAARDSLGTINAAVMRVYGDGFVAHNLTVENSYNEDRISANESATPPAVNARGQFARGQHQAVAVIVAGADKVRFERLRLLGDQDTLYLKTDLPVRSVRSYWRDCYIEGDIDFIFGGGTAFFDRCEICSKGARTEMAFVTAPSTHLLTPYGFVFDSCKFTHDGSENALKSVFSLGRQWFEGARCTPYGDSKIEGYRCDFGPVSQFTAPKGTISAQTLFSVGKVAILNSRIGAHIAPEAPWFAWNGGRHMPDGRYDPADWAPRFRPVHYTARDFIANLAHWAQDQGVDLGVLRDSRAAQIPFVGEFGNRDV</sequence>
<dbReference type="UniPathway" id="UPA00545">
    <property type="reaction ID" value="UER00823"/>
</dbReference>
<dbReference type="RefSeq" id="WP_085835436.1">
    <property type="nucleotide sequence ID" value="NZ_FWFS01000002.1"/>
</dbReference>
<comment type="catalytic activity">
    <reaction evidence="5">
        <text>[(1-&gt;4)-alpha-D-galacturonosyl methyl ester](n) + n H2O = [(1-&gt;4)-alpha-D-galacturonosyl](n) + n methanol + n H(+)</text>
        <dbReference type="Rhea" id="RHEA:22380"/>
        <dbReference type="Rhea" id="RHEA-COMP:14570"/>
        <dbReference type="Rhea" id="RHEA-COMP:14573"/>
        <dbReference type="ChEBI" id="CHEBI:15377"/>
        <dbReference type="ChEBI" id="CHEBI:15378"/>
        <dbReference type="ChEBI" id="CHEBI:17790"/>
        <dbReference type="ChEBI" id="CHEBI:140522"/>
        <dbReference type="ChEBI" id="CHEBI:140523"/>
        <dbReference type="EC" id="3.1.1.11"/>
    </reaction>
</comment>
<organism evidence="7 8">
    <name type="scientific">Aquimixticola soesokkakensis</name>
    <dbReference type="NCBI Taxonomy" id="1519096"/>
    <lineage>
        <taxon>Bacteria</taxon>
        <taxon>Pseudomonadati</taxon>
        <taxon>Pseudomonadota</taxon>
        <taxon>Alphaproteobacteria</taxon>
        <taxon>Rhodobacterales</taxon>
        <taxon>Paracoccaceae</taxon>
        <taxon>Aquimixticola</taxon>
    </lineage>
</organism>
<dbReference type="GO" id="GO:0030599">
    <property type="term" value="F:pectinesterase activity"/>
    <property type="evidence" value="ECO:0007669"/>
    <property type="project" value="UniProtKB-UniRule"/>
</dbReference>
<evidence type="ECO:0000256" key="4">
    <source>
        <dbReference type="PROSITE-ProRule" id="PRU10040"/>
    </source>
</evidence>
<name>A0A1Y5RRF8_9RHOB</name>
<dbReference type="PROSITE" id="PS00503">
    <property type="entry name" value="PECTINESTERASE_2"/>
    <property type="match status" value="1"/>
</dbReference>
<dbReference type="PANTHER" id="PTHR31321:SF57">
    <property type="entry name" value="PECTINESTERASE 53-RELATED"/>
    <property type="match status" value="1"/>
</dbReference>
<proteinExistence type="inferred from homology"/>
<gene>
    <name evidence="7" type="primary">pemB</name>
    <name evidence="7" type="ORF">AQS8620_00674</name>
</gene>
<evidence type="ECO:0000256" key="1">
    <source>
        <dbReference type="ARBA" id="ARBA00008891"/>
    </source>
</evidence>
<dbReference type="EC" id="3.1.1.11" evidence="5"/>
<dbReference type="SUPFAM" id="SSF51126">
    <property type="entry name" value="Pectin lyase-like"/>
    <property type="match status" value="1"/>
</dbReference>
<protein>
    <recommendedName>
        <fullName evidence="5">Pectinesterase</fullName>
        <ecNumber evidence="5">3.1.1.11</ecNumber>
    </recommendedName>
</protein>
<comment type="similarity">
    <text evidence="1">Belongs to the pectinesterase family.</text>
</comment>
<dbReference type="InterPro" id="IPR012334">
    <property type="entry name" value="Pectin_lyas_fold"/>
</dbReference>
<dbReference type="OrthoDB" id="191551at2"/>
<evidence type="ECO:0000256" key="3">
    <source>
        <dbReference type="ARBA" id="ARBA00023085"/>
    </source>
</evidence>
<dbReference type="GO" id="GO:0009279">
    <property type="term" value="C:cell outer membrane"/>
    <property type="evidence" value="ECO:0007669"/>
    <property type="project" value="TreeGrafter"/>
</dbReference>
<keyword evidence="8" id="KW-1185">Reference proteome</keyword>
<evidence type="ECO:0000256" key="2">
    <source>
        <dbReference type="ARBA" id="ARBA00022801"/>
    </source>
</evidence>
<feature type="active site" evidence="4">
    <location>
        <position position="262"/>
    </location>
</feature>
<dbReference type="Gene3D" id="2.160.20.10">
    <property type="entry name" value="Single-stranded right-handed beta-helix, Pectin lyase-like"/>
    <property type="match status" value="1"/>
</dbReference>
<keyword evidence="3 5" id="KW-0063">Aspartyl esterase</keyword>
<dbReference type="EMBL" id="FWFS01000002">
    <property type="protein sequence ID" value="SLN23699.1"/>
    <property type="molecule type" value="Genomic_DNA"/>
</dbReference>
<evidence type="ECO:0000256" key="5">
    <source>
        <dbReference type="RuleBase" id="RU000589"/>
    </source>
</evidence>
<dbReference type="InterPro" id="IPR000070">
    <property type="entry name" value="Pectinesterase_cat"/>
</dbReference>
<feature type="domain" description="Pectinesterase catalytic" evidence="6">
    <location>
        <begin position="209"/>
        <end position="330"/>
    </location>
</feature>